<dbReference type="Proteomes" id="UP000790377">
    <property type="component" value="Unassembled WGS sequence"/>
</dbReference>
<dbReference type="EMBL" id="MU267601">
    <property type="protein sequence ID" value="KAH7915364.1"/>
    <property type="molecule type" value="Genomic_DNA"/>
</dbReference>
<organism evidence="1 2">
    <name type="scientific">Hygrophoropsis aurantiaca</name>
    <dbReference type="NCBI Taxonomy" id="72124"/>
    <lineage>
        <taxon>Eukaryota</taxon>
        <taxon>Fungi</taxon>
        <taxon>Dikarya</taxon>
        <taxon>Basidiomycota</taxon>
        <taxon>Agaricomycotina</taxon>
        <taxon>Agaricomycetes</taxon>
        <taxon>Agaricomycetidae</taxon>
        <taxon>Boletales</taxon>
        <taxon>Coniophorineae</taxon>
        <taxon>Hygrophoropsidaceae</taxon>
        <taxon>Hygrophoropsis</taxon>
    </lineage>
</organism>
<protein>
    <submittedName>
        <fullName evidence="1">Phosphatases II</fullName>
    </submittedName>
</protein>
<keyword evidence="2" id="KW-1185">Reference proteome</keyword>
<accession>A0ACB8AQY9</accession>
<name>A0ACB8AQY9_9AGAM</name>
<sequence length="620" mass="66865">MKKLSINLPSAHSSSNSLVSPLSEPQSALDPPQQDVYQTLRPRRPSVLSLPNTAITPALHRKDEGGSPSAPYLDGPIQIMPGVWLGSEENARDWPGLIERGIKAILNVAKEVTSPFDSVVSRPMRPFVSTPNLHSQSNGSESTYYPPHIPSGRPGMHYLKLLWSHGQSDLVQEGFPTAMAFVDAALQRNEGVLIHCQCGISRSATLVIALVMRAAATCSPSVEPEIWQLKGMQAAYSFVKEKSKHVGPNMSLVYQLLEYEKALKGESTSPSFSDRSSYISDEEREWGRRRSAYTDDENYDRESDAVQQEAQDLDRAMEERIIARKPSTSSMASSSGVGMGPAWRSRYGRKRAGSVASVHTTGSVLSEDLVEADEEQELLGVGGGFDDGSEPRRSPCLSLSSDSPGTSESSAQHLTSTPFAALSHSSTARSGLPPSAPPTKLSFNIPPPPITAIRSTFNMPPAKGKRRPPPLGILPPVPPSPITPIAIQGPEEPPRIRPRALARKPAPPPLNLRRNSSSTQYAFPPKITPSRQPVTATPSQTLFVFPPSPTHVASALRTPSTMTITSNTNNVSYPFPSVATPRIATSRSHGRTRSFIGLGPAGLATTAHSRVDARGWVGLE</sequence>
<evidence type="ECO:0000313" key="2">
    <source>
        <dbReference type="Proteomes" id="UP000790377"/>
    </source>
</evidence>
<gene>
    <name evidence="1" type="ORF">BJ138DRAFT_998129</name>
</gene>
<proteinExistence type="predicted"/>
<reference evidence="1" key="1">
    <citation type="journal article" date="2021" name="New Phytol.">
        <title>Evolutionary innovations through gain and loss of genes in the ectomycorrhizal Boletales.</title>
        <authorList>
            <person name="Wu G."/>
            <person name="Miyauchi S."/>
            <person name="Morin E."/>
            <person name="Kuo A."/>
            <person name="Drula E."/>
            <person name="Varga T."/>
            <person name="Kohler A."/>
            <person name="Feng B."/>
            <person name="Cao Y."/>
            <person name="Lipzen A."/>
            <person name="Daum C."/>
            <person name="Hundley H."/>
            <person name="Pangilinan J."/>
            <person name="Johnson J."/>
            <person name="Barry K."/>
            <person name="LaButti K."/>
            <person name="Ng V."/>
            <person name="Ahrendt S."/>
            <person name="Min B."/>
            <person name="Choi I.G."/>
            <person name="Park H."/>
            <person name="Plett J.M."/>
            <person name="Magnuson J."/>
            <person name="Spatafora J.W."/>
            <person name="Nagy L.G."/>
            <person name="Henrissat B."/>
            <person name="Grigoriev I.V."/>
            <person name="Yang Z.L."/>
            <person name="Xu J."/>
            <person name="Martin F.M."/>
        </authorList>
    </citation>
    <scope>NUCLEOTIDE SEQUENCE</scope>
    <source>
        <strain evidence="1">ATCC 28755</strain>
    </source>
</reference>
<comment type="caution">
    <text evidence="1">The sequence shown here is derived from an EMBL/GenBank/DDBJ whole genome shotgun (WGS) entry which is preliminary data.</text>
</comment>
<evidence type="ECO:0000313" key="1">
    <source>
        <dbReference type="EMBL" id="KAH7915364.1"/>
    </source>
</evidence>